<keyword evidence="7 14" id="KW-1133">Transmembrane helix</keyword>
<dbReference type="PANTHER" id="PTHR10510">
    <property type="entry name" value="CYTOCHROME C OXIDASE POLYPEPTIDE 7A"/>
    <property type="match status" value="1"/>
</dbReference>
<keyword evidence="5" id="KW-0999">Mitochondrion inner membrane</keyword>
<keyword evidence="6" id="KW-0809">Transit peptide</keyword>
<keyword evidence="10" id="KW-0496">Mitochondrion</keyword>
<evidence type="ECO:0000256" key="3">
    <source>
        <dbReference type="ARBA" id="ARBA00009331"/>
    </source>
</evidence>
<evidence type="ECO:0000256" key="7">
    <source>
        <dbReference type="ARBA" id="ARBA00022989"/>
    </source>
</evidence>
<dbReference type="InterPro" id="IPR039297">
    <property type="entry name" value="COX7a"/>
</dbReference>
<accession>A0ABD1J3U9</accession>
<evidence type="ECO:0000256" key="4">
    <source>
        <dbReference type="ARBA" id="ARBA00022692"/>
    </source>
</evidence>
<evidence type="ECO:0000256" key="11">
    <source>
        <dbReference type="ARBA" id="ARBA00023136"/>
    </source>
</evidence>
<gene>
    <name evidence="15" type="ORF">ACEWY4_021677</name>
</gene>
<comment type="pathway">
    <text evidence="2">Energy metabolism; oxidative phosphorylation.</text>
</comment>
<dbReference type="Pfam" id="PF02238">
    <property type="entry name" value="COX7a"/>
    <property type="match status" value="1"/>
</dbReference>
<evidence type="ECO:0000256" key="10">
    <source>
        <dbReference type="ARBA" id="ARBA00023128"/>
    </source>
</evidence>
<evidence type="ECO:0000256" key="13">
    <source>
        <dbReference type="ARBA" id="ARBA00042325"/>
    </source>
</evidence>
<evidence type="ECO:0000313" key="15">
    <source>
        <dbReference type="EMBL" id="KAL2081859.1"/>
    </source>
</evidence>
<evidence type="ECO:0000256" key="8">
    <source>
        <dbReference type="ARBA" id="ARBA00022990"/>
    </source>
</evidence>
<evidence type="ECO:0000256" key="14">
    <source>
        <dbReference type="SAM" id="Phobius"/>
    </source>
</evidence>
<dbReference type="FunFam" id="4.10.91.10:FF:000001">
    <property type="entry name" value="Cytochrome c oxidase subunit 7A1, mitochondrial"/>
    <property type="match status" value="1"/>
</dbReference>
<evidence type="ECO:0000256" key="5">
    <source>
        <dbReference type="ARBA" id="ARBA00022792"/>
    </source>
</evidence>
<dbReference type="InterPro" id="IPR003177">
    <property type="entry name" value="Cytc_oxidase_su7a_met"/>
</dbReference>
<dbReference type="InterPro" id="IPR036539">
    <property type="entry name" value="Cyt_c_oxidase_su7a_sf"/>
</dbReference>
<comment type="similarity">
    <text evidence="3">Belongs to the cytochrome c oxidase VIIa family.</text>
</comment>
<dbReference type="GO" id="GO:0005743">
    <property type="term" value="C:mitochondrial inner membrane"/>
    <property type="evidence" value="ECO:0007669"/>
    <property type="project" value="UniProtKB-SubCell"/>
</dbReference>
<keyword evidence="11 14" id="KW-0472">Membrane</keyword>
<dbReference type="Gene3D" id="4.10.91.10">
    <property type="entry name" value="Cytochrome c oxidase, subunit VIIa"/>
    <property type="match status" value="1"/>
</dbReference>
<keyword evidence="8" id="KW-0007">Acetylation</keyword>
<evidence type="ECO:0000256" key="1">
    <source>
        <dbReference type="ARBA" id="ARBA00004434"/>
    </source>
</evidence>
<dbReference type="AlphaFoldDB" id="A0ABD1J3U9"/>
<keyword evidence="9" id="KW-0560">Oxidoreductase</keyword>
<dbReference type="GO" id="GO:0016491">
    <property type="term" value="F:oxidoreductase activity"/>
    <property type="evidence" value="ECO:0007669"/>
    <property type="project" value="UniProtKB-KW"/>
</dbReference>
<dbReference type="GO" id="GO:0097250">
    <property type="term" value="P:mitochondrial respirasome assembly"/>
    <property type="evidence" value="ECO:0007669"/>
    <property type="project" value="UniProtKB-ARBA"/>
</dbReference>
<comment type="subcellular location">
    <subcellularLocation>
        <location evidence="1">Mitochondrion inner membrane</location>
        <topology evidence="1">Single-pass membrane protein</topology>
    </subcellularLocation>
</comment>
<evidence type="ECO:0000256" key="2">
    <source>
        <dbReference type="ARBA" id="ARBA00004673"/>
    </source>
</evidence>
<keyword evidence="16" id="KW-1185">Reference proteome</keyword>
<keyword evidence="4 14" id="KW-0812">Transmembrane</keyword>
<evidence type="ECO:0000256" key="6">
    <source>
        <dbReference type="ARBA" id="ARBA00022946"/>
    </source>
</evidence>
<evidence type="ECO:0000256" key="9">
    <source>
        <dbReference type="ARBA" id="ARBA00023002"/>
    </source>
</evidence>
<dbReference type="Proteomes" id="UP001591681">
    <property type="component" value="Unassembled WGS sequence"/>
</dbReference>
<dbReference type="PANTHER" id="PTHR10510:SF15">
    <property type="entry name" value="CYTOCHROME C OXIDASE SUBUNIT 7A2, MITOCHONDRIAL"/>
    <property type="match status" value="1"/>
</dbReference>
<organism evidence="15 16">
    <name type="scientific">Coilia grayii</name>
    <name type="common">Gray's grenadier anchovy</name>
    <dbReference type="NCBI Taxonomy" id="363190"/>
    <lineage>
        <taxon>Eukaryota</taxon>
        <taxon>Metazoa</taxon>
        <taxon>Chordata</taxon>
        <taxon>Craniata</taxon>
        <taxon>Vertebrata</taxon>
        <taxon>Euteleostomi</taxon>
        <taxon>Actinopterygii</taxon>
        <taxon>Neopterygii</taxon>
        <taxon>Teleostei</taxon>
        <taxon>Clupei</taxon>
        <taxon>Clupeiformes</taxon>
        <taxon>Clupeoidei</taxon>
        <taxon>Engraulidae</taxon>
        <taxon>Coilinae</taxon>
        <taxon>Coilia</taxon>
    </lineage>
</organism>
<feature type="transmembrane region" description="Helical" evidence="14">
    <location>
        <begin position="53"/>
        <end position="74"/>
    </location>
</feature>
<comment type="caution">
    <text evidence="15">The sequence shown here is derived from an EMBL/GenBank/DDBJ whole genome shotgun (WGS) entry which is preliminary data.</text>
</comment>
<evidence type="ECO:0000313" key="16">
    <source>
        <dbReference type="Proteomes" id="UP001591681"/>
    </source>
</evidence>
<proteinExistence type="inferred from homology"/>
<name>A0ABD1J3U9_9TELE</name>
<dbReference type="SUPFAM" id="SSF81419">
    <property type="entry name" value="Mitochondrial cytochrome c oxidase subunit VIIa"/>
    <property type="match status" value="1"/>
</dbReference>
<evidence type="ECO:0000256" key="12">
    <source>
        <dbReference type="ARBA" id="ARBA00040282"/>
    </source>
</evidence>
<protein>
    <recommendedName>
        <fullName evidence="12">Cytochrome c oxidase subunit 7A2, mitochondrial</fullName>
    </recommendedName>
    <alternativeName>
        <fullName evidence="13">Cytochrome c oxidase subunit VIIa-liver/heart</fullName>
    </alternativeName>
</protein>
<dbReference type="CDD" id="cd00928">
    <property type="entry name" value="Cyt_c_Oxidase_VIIa"/>
    <property type="match status" value="1"/>
</dbReference>
<dbReference type="GO" id="GO:0002082">
    <property type="term" value="P:regulation of oxidative phosphorylation"/>
    <property type="evidence" value="ECO:0007669"/>
    <property type="project" value="UniProtKB-ARBA"/>
</dbReference>
<sequence length="83" mass="9295">MYKQLMAARQVSRRMLSTSANRQVVNRVPQKQKMFQEDNGVPVHLKGGAVDAILYRATMGLTIMGTGFVIYELINAALPKKKD</sequence>
<reference evidence="15 16" key="1">
    <citation type="submission" date="2024-09" db="EMBL/GenBank/DDBJ databases">
        <title>A chromosome-level genome assembly of Gray's grenadier anchovy, Coilia grayii.</title>
        <authorList>
            <person name="Fu Z."/>
        </authorList>
    </citation>
    <scope>NUCLEOTIDE SEQUENCE [LARGE SCALE GENOMIC DNA]</scope>
    <source>
        <strain evidence="15">G4</strain>
        <tissue evidence="15">Muscle</tissue>
    </source>
</reference>
<dbReference type="EMBL" id="JBHFQA010000019">
    <property type="protein sequence ID" value="KAL2081859.1"/>
    <property type="molecule type" value="Genomic_DNA"/>
</dbReference>